<keyword evidence="2" id="KW-1185">Reference proteome</keyword>
<gene>
    <name evidence="1" type="ORF">SAMN05216255_0326</name>
</gene>
<organism evidence="1 2">
    <name type="scientific">Pseudomonas segetis</name>
    <dbReference type="NCBI Taxonomy" id="298908"/>
    <lineage>
        <taxon>Bacteria</taxon>
        <taxon>Pseudomonadati</taxon>
        <taxon>Pseudomonadota</taxon>
        <taxon>Gammaproteobacteria</taxon>
        <taxon>Pseudomonadales</taxon>
        <taxon>Pseudomonadaceae</taxon>
        <taxon>Pseudomonas</taxon>
    </lineage>
</organism>
<dbReference type="AlphaFoldDB" id="A0A238ZEQ1"/>
<evidence type="ECO:0000313" key="2">
    <source>
        <dbReference type="Proteomes" id="UP000242915"/>
    </source>
</evidence>
<accession>A0A238ZEQ1</accession>
<evidence type="ECO:0000313" key="1">
    <source>
        <dbReference type="EMBL" id="SNR81134.1"/>
    </source>
</evidence>
<reference evidence="2" key="1">
    <citation type="submission" date="2017-06" db="EMBL/GenBank/DDBJ databases">
        <authorList>
            <person name="Varghese N."/>
            <person name="Submissions S."/>
        </authorList>
    </citation>
    <scope>NUCLEOTIDE SEQUENCE [LARGE SCALE GENOMIC DNA]</scope>
    <source>
        <strain evidence="2">CIP 108523</strain>
    </source>
</reference>
<sequence>MLMRMLVKAIRSVCWINRKTLMNGYPLAELPCRTQGQKAVGEA</sequence>
<protein>
    <submittedName>
        <fullName evidence="1">Uncharacterized protein</fullName>
    </submittedName>
</protein>
<proteinExistence type="predicted"/>
<dbReference type="Proteomes" id="UP000242915">
    <property type="component" value="Unassembled WGS sequence"/>
</dbReference>
<dbReference type="EMBL" id="FZOG01000001">
    <property type="protein sequence ID" value="SNR81134.1"/>
    <property type="molecule type" value="Genomic_DNA"/>
</dbReference>
<name>A0A238ZEQ1_9PSED</name>